<dbReference type="AlphaFoldDB" id="A0A449BJM6"/>
<keyword evidence="3" id="KW-1185">Reference proteome</keyword>
<feature type="transmembrane region" description="Helical" evidence="1">
    <location>
        <begin position="38"/>
        <end position="58"/>
    </location>
</feature>
<accession>A0A449BJM6</accession>
<keyword evidence="1" id="KW-1133">Transmembrane helix</keyword>
<evidence type="ECO:0000313" key="3">
    <source>
        <dbReference type="Proteomes" id="UP000290909"/>
    </source>
</evidence>
<dbReference type="RefSeq" id="WP_035369373.1">
    <property type="nucleotide sequence ID" value="NZ_LR215050.1"/>
</dbReference>
<feature type="transmembrane region" description="Helical" evidence="1">
    <location>
        <begin position="70"/>
        <end position="89"/>
    </location>
</feature>
<sequence>MEKKVLSGKAIFFYVLAALSLIVGVLFATPVTNDLFGINFDKVVTGVLLLVGGTYLLLPNFMKSKDKFRWLFLTEIVVVFLVALLGFILPEFIDSLSSNTLPINQWVGLLFMLHATVHLVVDRFGSKKIKNYLFLLYILIAVFGGLLLDSKSINIPFLITLLIVALFVVVAIILAIKAYKLPKVTKKEKEVKEEKKKKEK</sequence>
<feature type="transmembrane region" description="Helical" evidence="1">
    <location>
        <begin position="101"/>
        <end position="120"/>
    </location>
</feature>
<feature type="transmembrane region" description="Helical" evidence="1">
    <location>
        <begin position="12"/>
        <end position="32"/>
    </location>
</feature>
<name>A0A449BJM6_9MOLU</name>
<feature type="transmembrane region" description="Helical" evidence="1">
    <location>
        <begin position="132"/>
        <end position="148"/>
    </location>
</feature>
<reference evidence="2 3" key="1">
    <citation type="submission" date="2019-01" db="EMBL/GenBank/DDBJ databases">
        <authorList>
            <consortium name="Pathogen Informatics"/>
        </authorList>
    </citation>
    <scope>NUCLEOTIDE SEQUENCE [LARGE SCALE GENOMIC DNA]</scope>
    <source>
        <strain evidence="2 3">NCTC10172</strain>
    </source>
</reference>
<keyword evidence="1" id="KW-0472">Membrane</keyword>
<dbReference type="EMBL" id="LR215050">
    <property type="protein sequence ID" value="VEU82527.1"/>
    <property type="molecule type" value="Genomic_DNA"/>
</dbReference>
<organism evidence="2 3">
    <name type="scientific">Acholeplasma hippikon</name>
    <dbReference type="NCBI Taxonomy" id="264636"/>
    <lineage>
        <taxon>Bacteria</taxon>
        <taxon>Bacillati</taxon>
        <taxon>Mycoplasmatota</taxon>
        <taxon>Mollicutes</taxon>
        <taxon>Acholeplasmatales</taxon>
        <taxon>Acholeplasmataceae</taxon>
        <taxon>Acholeplasma</taxon>
    </lineage>
</organism>
<dbReference type="KEGG" id="ahk:NCTC10172_00543"/>
<evidence type="ECO:0000256" key="1">
    <source>
        <dbReference type="SAM" id="Phobius"/>
    </source>
</evidence>
<feature type="transmembrane region" description="Helical" evidence="1">
    <location>
        <begin position="154"/>
        <end position="179"/>
    </location>
</feature>
<protein>
    <submittedName>
        <fullName evidence="2">Uncharacterized protein</fullName>
    </submittedName>
</protein>
<dbReference type="Proteomes" id="UP000290909">
    <property type="component" value="Chromosome"/>
</dbReference>
<proteinExistence type="predicted"/>
<evidence type="ECO:0000313" key="2">
    <source>
        <dbReference type="EMBL" id="VEU82527.1"/>
    </source>
</evidence>
<gene>
    <name evidence="2" type="ORF">NCTC10172_00543</name>
</gene>
<keyword evidence="1" id="KW-0812">Transmembrane</keyword>
<dbReference type="STRING" id="1408416.GCA_000702765_00941"/>